<reference evidence="4 5" key="1">
    <citation type="journal article" date="2011" name="Science">
        <title>The Selaginella genome identifies genetic changes associated with the evolution of vascular plants.</title>
        <authorList>
            <person name="Banks J.A."/>
            <person name="Nishiyama T."/>
            <person name="Hasebe M."/>
            <person name="Bowman J.L."/>
            <person name="Gribskov M."/>
            <person name="dePamphilis C."/>
            <person name="Albert V.A."/>
            <person name="Aono N."/>
            <person name="Aoyama T."/>
            <person name="Ambrose B.A."/>
            <person name="Ashton N.W."/>
            <person name="Axtell M.J."/>
            <person name="Barker E."/>
            <person name="Barker M.S."/>
            <person name="Bennetzen J.L."/>
            <person name="Bonawitz N.D."/>
            <person name="Chapple C."/>
            <person name="Cheng C."/>
            <person name="Correa L.G."/>
            <person name="Dacre M."/>
            <person name="DeBarry J."/>
            <person name="Dreyer I."/>
            <person name="Elias M."/>
            <person name="Engstrom E.M."/>
            <person name="Estelle M."/>
            <person name="Feng L."/>
            <person name="Finet C."/>
            <person name="Floyd S.K."/>
            <person name="Frommer W.B."/>
            <person name="Fujita T."/>
            <person name="Gramzow L."/>
            <person name="Gutensohn M."/>
            <person name="Harholt J."/>
            <person name="Hattori M."/>
            <person name="Heyl A."/>
            <person name="Hirai T."/>
            <person name="Hiwatashi Y."/>
            <person name="Ishikawa M."/>
            <person name="Iwata M."/>
            <person name="Karol K.G."/>
            <person name="Koehler B."/>
            <person name="Kolukisaoglu U."/>
            <person name="Kubo M."/>
            <person name="Kurata T."/>
            <person name="Lalonde S."/>
            <person name="Li K."/>
            <person name="Li Y."/>
            <person name="Litt A."/>
            <person name="Lyons E."/>
            <person name="Manning G."/>
            <person name="Maruyama T."/>
            <person name="Michael T.P."/>
            <person name="Mikami K."/>
            <person name="Miyazaki S."/>
            <person name="Morinaga S."/>
            <person name="Murata T."/>
            <person name="Mueller-Roeber B."/>
            <person name="Nelson D.R."/>
            <person name="Obara M."/>
            <person name="Oguri Y."/>
            <person name="Olmstead R.G."/>
            <person name="Onodera N."/>
            <person name="Petersen B.L."/>
            <person name="Pils B."/>
            <person name="Prigge M."/>
            <person name="Rensing S.A."/>
            <person name="Riano-Pachon D.M."/>
            <person name="Roberts A.W."/>
            <person name="Sato Y."/>
            <person name="Scheller H.V."/>
            <person name="Schulz B."/>
            <person name="Schulz C."/>
            <person name="Shakirov E.V."/>
            <person name="Shibagaki N."/>
            <person name="Shinohara N."/>
            <person name="Shippen D.E."/>
            <person name="Soerensen I."/>
            <person name="Sotooka R."/>
            <person name="Sugimoto N."/>
            <person name="Sugita M."/>
            <person name="Sumikawa N."/>
            <person name="Tanurdzic M."/>
            <person name="Theissen G."/>
            <person name="Ulvskov P."/>
            <person name="Wakazuki S."/>
            <person name="Weng J.K."/>
            <person name="Willats W.W."/>
            <person name="Wipf D."/>
            <person name="Wolf P.G."/>
            <person name="Yang L."/>
            <person name="Zimmer A.D."/>
            <person name="Zhu Q."/>
            <person name="Mitros T."/>
            <person name="Hellsten U."/>
            <person name="Loque D."/>
            <person name="Otillar R."/>
            <person name="Salamov A."/>
            <person name="Schmutz J."/>
            <person name="Shapiro H."/>
            <person name="Lindquist E."/>
            <person name="Lucas S."/>
            <person name="Rokhsar D."/>
            <person name="Grigoriev I.V."/>
        </authorList>
    </citation>
    <scope>NUCLEOTIDE SEQUENCE [LARGE SCALE GENOMIC DNA]</scope>
</reference>
<evidence type="ECO:0000313" key="4">
    <source>
        <dbReference type="EMBL" id="EFJ16902.1"/>
    </source>
</evidence>
<dbReference type="HOGENOM" id="CLU_1135152_0_0_1"/>
<dbReference type="InterPro" id="IPR016140">
    <property type="entry name" value="Bifunc_inhib/LTP/seed_store"/>
</dbReference>
<dbReference type="Proteomes" id="UP000001514">
    <property type="component" value="Unassembled WGS sequence"/>
</dbReference>
<proteinExistence type="predicted"/>
<evidence type="ECO:0000313" key="5">
    <source>
        <dbReference type="Proteomes" id="UP000001514"/>
    </source>
</evidence>
<keyword evidence="5" id="KW-1185">Reference proteome</keyword>
<evidence type="ECO:0000259" key="3">
    <source>
        <dbReference type="Pfam" id="PF14368"/>
    </source>
</evidence>
<name>D8SFV4_SELML</name>
<evidence type="ECO:0000256" key="1">
    <source>
        <dbReference type="SAM" id="MobiDB-lite"/>
    </source>
</evidence>
<accession>D8SFV4</accession>
<dbReference type="Gene3D" id="1.10.110.10">
    <property type="entry name" value="Plant lipid-transfer and hydrophobic proteins"/>
    <property type="match status" value="1"/>
</dbReference>
<protein>
    <recommendedName>
        <fullName evidence="3">Bifunctional inhibitor/plant lipid transfer protein/seed storage helical domain-containing protein</fullName>
    </recommendedName>
</protein>
<feature type="signal peptide" evidence="2">
    <location>
        <begin position="1"/>
        <end position="26"/>
    </location>
</feature>
<dbReference type="InterPro" id="IPR052872">
    <property type="entry name" value="ESR_Regulator"/>
</dbReference>
<organism evidence="5">
    <name type="scientific">Selaginella moellendorffii</name>
    <name type="common">Spikemoss</name>
    <dbReference type="NCBI Taxonomy" id="88036"/>
    <lineage>
        <taxon>Eukaryota</taxon>
        <taxon>Viridiplantae</taxon>
        <taxon>Streptophyta</taxon>
        <taxon>Embryophyta</taxon>
        <taxon>Tracheophyta</taxon>
        <taxon>Lycopodiopsida</taxon>
        <taxon>Selaginellales</taxon>
        <taxon>Selaginellaceae</taxon>
        <taxon>Selaginella</taxon>
    </lineage>
</organism>
<dbReference type="KEGG" id="smo:SELMODRAFT_445118"/>
<feature type="domain" description="Bifunctional inhibitor/plant lipid transfer protein/seed storage helical" evidence="3">
    <location>
        <begin position="173"/>
        <end position="241"/>
    </location>
</feature>
<dbReference type="PANTHER" id="PTHR37372:SF1">
    <property type="entry name" value="GEO07177P1"/>
    <property type="match status" value="1"/>
</dbReference>
<feature type="chain" id="PRO_5003122678" description="Bifunctional inhibitor/plant lipid transfer protein/seed storage helical domain-containing protein" evidence="2">
    <location>
        <begin position="27"/>
        <end position="254"/>
    </location>
</feature>
<dbReference type="EMBL" id="GL377617">
    <property type="protein sequence ID" value="EFJ16902.1"/>
    <property type="molecule type" value="Genomic_DNA"/>
</dbReference>
<evidence type="ECO:0000256" key="2">
    <source>
        <dbReference type="SAM" id="SignalP"/>
    </source>
</evidence>
<gene>
    <name evidence="4" type="ORF">SELMODRAFT_445118</name>
</gene>
<dbReference type="InterPro" id="IPR036312">
    <property type="entry name" value="Bifun_inhib/LTP/seed_sf"/>
</dbReference>
<sequence>MALSKALQQLLAVLLLLNLAFLLVSSARDLAENPEKDEELKNNDAATKSLHHDDDDGYGRGGYGGYGPGYGGYGRGGGYGPGYGGGGYGPGYGGYGPGYGGGYGPGHGGYYGPGYGGYGPGYGYGRGGYGRGGGWHHGHETKDQDQDQRRDLDGKSPCDGCFKLMLWAIAVRGQDCNGLVTTVVSQCSGSYVNGSPPSAGCCGAARAVSDGCLCPKVTPQIADAVNKQRIQAMASACNRPLPRTCGALQFPSRK</sequence>
<dbReference type="InParanoid" id="D8SFV4"/>
<dbReference type="PANTHER" id="PTHR37372">
    <property type="entry name" value="OS06G0316800 PROTEIN"/>
    <property type="match status" value="1"/>
</dbReference>
<dbReference type="SUPFAM" id="SSF47699">
    <property type="entry name" value="Bifunctional inhibitor/lipid-transfer protein/seed storage 2S albumin"/>
    <property type="match status" value="1"/>
</dbReference>
<dbReference type="Gramene" id="EFJ16902">
    <property type="protein sequence ID" value="EFJ16902"/>
    <property type="gene ID" value="SELMODRAFT_445118"/>
</dbReference>
<dbReference type="Pfam" id="PF14368">
    <property type="entry name" value="LTP_2"/>
    <property type="match status" value="1"/>
</dbReference>
<feature type="compositionally biased region" description="Basic and acidic residues" evidence="1">
    <location>
        <begin position="31"/>
        <end position="42"/>
    </location>
</feature>
<keyword evidence="2" id="KW-0732">Signal</keyword>
<feature type="region of interest" description="Disordered" evidence="1">
    <location>
        <begin position="31"/>
        <end position="58"/>
    </location>
</feature>
<dbReference type="AlphaFoldDB" id="D8SFV4"/>